<keyword evidence="3" id="KW-1185">Reference proteome</keyword>
<accession>I3C0V8</accession>
<feature type="transmembrane region" description="Helical" evidence="1">
    <location>
        <begin position="6"/>
        <end position="26"/>
    </location>
</feature>
<gene>
    <name evidence="2" type="ORF">JoomaDRAFT_0191</name>
</gene>
<evidence type="ECO:0000313" key="2">
    <source>
        <dbReference type="EMBL" id="EIJ37251.1"/>
    </source>
</evidence>
<organism evidence="2 3">
    <name type="scientific">Galbibacter orientalis DSM 19592</name>
    <dbReference type="NCBI Taxonomy" id="926559"/>
    <lineage>
        <taxon>Bacteria</taxon>
        <taxon>Pseudomonadati</taxon>
        <taxon>Bacteroidota</taxon>
        <taxon>Flavobacteriia</taxon>
        <taxon>Flavobacteriales</taxon>
        <taxon>Flavobacteriaceae</taxon>
        <taxon>Galbibacter</taxon>
    </lineage>
</organism>
<keyword evidence="1" id="KW-0472">Membrane</keyword>
<reference evidence="2 3" key="1">
    <citation type="submission" date="2012-02" db="EMBL/GenBank/DDBJ databases">
        <title>Improved High-Quality Draft genome of Joostella marina DSM 19592.</title>
        <authorList>
            <consortium name="US DOE Joint Genome Institute (JGI-PGF)"/>
            <person name="Lucas S."/>
            <person name="Copeland A."/>
            <person name="Lapidus A."/>
            <person name="Bruce D."/>
            <person name="Goodwin L."/>
            <person name="Pitluck S."/>
            <person name="Peters L."/>
            <person name="Chertkov O."/>
            <person name="Ovchinnikova G."/>
            <person name="Kyrpides N."/>
            <person name="Mavromatis K."/>
            <person name="Detter J.C."/>
            <person name="Han C."/>
            <person name="Land M."/>
            <person name="Hauser L."/>
            <person name="Markowitz V."/>
            <person name="Cheng J.-F."/>
            <person name="Hugenholtz P."/>
            <person name="Woyke T."/>
            <person name="Wu D."/>
            <person name="Tindall B."/>
            <person name="Brambilla E."/>
            <person name="Klenk H.-P."/>
            <person name="Eisen J.A."/>
        </authorList>
    </citation>
    <scope>NUCLEOTIDE SEQUENCE [LARGE SCALE GENOMIC DNA]</scope>
    <source>
        <strain evidence="2 3">DSM 19592</strain>
    </source>
</reference>
<proteinExistence type="predicted"/>
<feature type="transmembrane region" description="Helical" evidence="1">
    <location>
        <begin position="38"/>
        <end position="59"/>
    </location>
</feature>
<evidence type="ECO:0000256" key="1">
    <source>
        <dbReference type="SAM" id="Phobius"/>
    </source>
</evidence>
<protein>
    <submittedName>
        <fullName evidence="2">Uncharacterized protein</fullName>
    </submittedName>
</protein>
<dbReference type="eggNOG" id="ENOG5033AVW">
    <property type="taxonomic scope" value="Bacteria"/>
</dbReference>
<dbReference type="Proteomes" id="UP000004690">
    <property type="component" value="Unassembled WGS sequence"/>
</dbReference>
<dbReference type="HOGENOM" id="CLU_199073_0_0_10"/>
<keyword evidence="1" id="KW-0812">Transmembrane</keyword>
<evidence type="ECO:0000313" key="3">
    <source>
        <dbReference type="Proteomes" id="UP000004690"/>
    </source>
</evidence>
<dbReference type="STRING" id="926559.JoomaDRAFT_0191"/>
<dbReference type="AlphaFoldDB" id="I3C0V8"/>
<name>I3C0V8_9FLAO</name>
<sequence length="62" mass="7155">MFSNGQLVFAGLFAIAFIIIMIISYKKDNKTHKKQYKGTIWVLIGFIIFLTSLIIIKFLTKN</sequence>
<dbReference type="EMBL" id="JH651380">
    <property type="protein sequence ID" value="EIJ37251.1"/>
    <property type="molecule type" value="Genomic_DNA"/>
</dbReference>
<keyword evidence="1" id="KW-1133">Transmembrane helix</keyword>